<reference evidence="3" key="1">
    <citation type="submission" date="2019-12" db="UniProtKB">
        <authorList>
            <consortium name="WormBaseParasite"/>
        </authorList>
    </citation>
    <scope>IDENTIFICATION</scope>
</reference>
<feature type="region of interest" description="Disordered" evidence="1">
    <location>
        <begin position="22"/>
        <end position="56"/>
    </location>
</feature>
<dbReference type="AlphaFoldDB" id="A0A5S6Q9G1"/>
<dbReference type="Proteomes" id="UP000046395">
    <property type="component" value="Unassembled WGS sequence"/>
</dbReference>
<evidence type="ECO:0000313" key="3">
    <source>
        <dbReference type="WBParaSite" id="TMUE_1000003592.1"/>
    </source>
</evidence>
<evidence type="ECO:0000313" key="2">
    <source>
        <dbReference type="Proteomes" id="UP000046395"/>
    </source>
</evidence>
<accession>A0A5S6Q9G1</accession>
<name>A0A5S6Q9G1_TRIMR</name>
<evidence type="ECO:0000256" key="1">
    <source>
        <dbReference type="SAM" id="MobiDB-lite"/>
    </source>
</evidence>
<keyword evidence="2" id="KW-1185">Reference proteome</keyword>
<proteinExistence type="predicted"/>
<protein>
    <submittedName>
        <fullName evidence="3">Uncharacterized protein</fullName>
    </submittedName>
</protein>
<dbReference type="WBParaSite" id="TMUE_1000003592.1">
    <property type="protein sequence ID" value="TMUE_1000003592.1"/>
    <property type="gene ID" value="WBGene00298754"/>
</dbReference>
<organism evidence="2 3">
    <name type="scientific">Trichuris muris</name>
    <name type="common">Mouse whipworm</name>
    <dbReference type="NCBI Taxonomy" id="70415"/>
    <lineage>
        <taxon>Eukaryota</taxon>
        <taxon>Metazoa</taxon>
        <taxon>Ecdysozoa</taxon>
        <taxon>Nematoda</taxon>
        <taxon>Enoplea</taxon>
        <taxon>Dorylaimia</taxon>
        <taxon>Trichinellida</taxon>
        <taxon>Trichuridae</taxon>
        <taxon>Trichuris</taxon>
    </lineage>
</organism>
<feature type="compositionally biased region" description="Polar residues" evidence="1">
    <location>
        <begin position="23"/>
        <end position="42"/>
    </location>
</feature>
<sequence>MPPKLMDAAKLAAYAGKFDRRTSGSIQAENTGTSSIRNSQLAVQPEGLQSRRAGYEMSHESFKSQLCERTVAAFTALTTGRRHIRQGASESALVTTKV</sequence>